<feature type="compositionally biased region" description="Gly residues" evidence="1">
    <location>
        <begin position="24"/>
        <end position="34"/>
    </location>
</feature>
<dbReference type="KEGG" id="sur:STAUR_4339"/>
<feature type="region of interest" description="Disordered" evidence="1">
    <location>
        <begin position="1"/>
        <end position="84"/>
    </location>
</feature>
<keyword evidence="3" id="KW-1185">Reference proteome</keyword>
<evidence type="ECO:0000313" key="3">
    <source>
        <dbReference type="Proteomes" id="UP000001351"/>
    </source>
</evidence>
<proteinExistence type="predicted"/>
<dbReference type="EMBL" id="CP002271">
    <property type="protein sequence ID" value="ADO72119.1"/>
    <property type="molecule type" value="Genomic_DNA"/>
</dbReference>
<dbReference type="Proteomes" id="UP000001351">
    <property type="component" value="Chromosome"/>
</dbReference>
<dbReference type="AlphaFoldDB" id="E3FSK8"/>
<gene>
    <name evidence="2" type="ordered locus">STAUR_4339</name>
</gene>
<evidence type="ECO:0000313" key="2">
    <source>
        <dbReference type="EMBL" id="ADO72119.1"/>
    </source>
</evidence>
<evidence type="ECO:0000256" key="1">
    <source>
        <dbReference type="SAM" id="MobiDB-lite"/>
    </source>
</evidence>
<sequence length="84" mass="8129">MIPAVKRARNGCADLRKTPARGRPGCGRDTGGPLPGGPDAFPGPHTATAGPSVLGTPAPPCKLPGGSGFSGRTAACPPGDGAWG</sequence>
<reference evidence="2 3" key="1">
    <citation type="journal article" date="2011" name="Mol. Biol. Evol.">
        <title>Comparative genomic analysis of fruiting body formation in Myxococcales.</title>
        <authorList>
            <person name="Huntley S."/>
            <person name="Hamann N."/>
            <person name="Wegener-Feldbrugge S."/>
            <person name="Treuner-Lange A."/>
            <person name="Kube M."/>
            <person name="Reinhardt R."/>
            <person name="Klages S."/>
            <person name="Muller R."/>
            <person name="Ronning C.M."/>
            <person name="Nierman W.C."/>
            <person name="Sogaard-Andersen L."/>
        </authorList>
    </citation>
    <scope>NUCLEOTIDE SEQUENCE [LARGE SCALE GENOMIC DNA]</scope>
    <source>
        <strain evidence="2 3">DW4/3-1</strain>
    </source>
</reference>
<organism evidence="2 3">
    <name type="scientific">Stigmatella aurantiaca (strain DW4/3-1)</name>
    <dbReference type="NCBI Taxonomy" id="378806"/>
    <lineage>
        <taxon>Bacteria</taxon>
        <taxon>Pseudomonadati</taxon>
        <taxon>Myxococcota</taxon>
        <taxon>Myxococcia</taxon>
        <taxon>Myxococcales</taxon>
        <taxon>Cystobacterineae</taxon>
        <taxon>Archangiaceae</taxon>
        <taxon>Stigmatella</taxon>
    </lineage>
</organism>
<dbReference type="HOGENOM" id="CLU_2525961_0_0_7"/>
<protein>
    <submittedName>
        <fullName evidence="2">Uncharacterized protein</fullName>
    </submittedName>
</protein>
<name>E3FSK8_STIAD</name>
<accession>E3FSK8</accession>